<evidence type="ECO:0000313" key="5">
    <source>
        <dbReference type="EMBL" id="KAJ3603396.1"/>
    </source>
</evidence>
<dbReference type="PANTHER" id="PTHR15454:SF35">
    <property type="entry name" value="NISCHARIN"/>
    <property type="match status" value="1"/>
</dbReference>
<feature type="domain" description="PX" evidence="4">
    <location>
        <begin position="7"/>
        <end position="136"/>
    </location>
</feature>
<keyword evidence="2" id="KW-0677">Repeat</keyword>
<dbReference type="EMBL" id="JANIIK010000046">
    <property type="protein sequence ID" value="KAJ3603396.1"/>
    <property type="molecule type" value="Genomic_DNA"/>
</dbReference>
<feature type="region of interest" description="Disordered" evidence="3">
    <location>
        <begin position="812"/>
        <end position="852"/>
    </location>
</feature>
<dbReference type="SMART" id="SM00312">
    <property type="entry name" value="PX"/>
    <property type="match status" value="1"/>
</dbReference>
<reference evidence="5" key="1">
    <citation type="submission" date="2022-07" db="EMBL/GenBank/DDBJ databases">
        <title>Chromosome-level genome of Muraenolepis orangiensis.</title>
        <authorList>
            <person name="Kim J."/>
        </authorList>
    </citation>
    <scope>NUCLEOTIDE SEQUENCE</scope>
    <source>
        <strain evidence="5">KU_S4_2022</strain>
        <tissue evidence="5">Muscle</tissue>
    </source>
</reference>
<dbReference type="SUPFAM" id="SSF64268">
    <property type="entry name" value="PX domain"/>
    <property type="match status" value="1"/>
</dbReference>
<dbReference type="Gene3D" id="3.30.1520.10">
    <property type="entry name" value="Phox-like domain"/>
    <property type="match status" value="1"/>
</dbReference>
<dbReference type="PROSITE" id="PS50195">
    <property type="entry name" value="PX"/>
    <property type="match status" value="1"/>
</dbReference>
<name>A0A9Q0EAW5_9TELE</name>
<dbReference type="Pfam" id="PF25625">
    <property type="entry name" value="PH_NISCH_C"/>
    <property type="match status" value="1"/>
</dbReference>
<dbReference type="InterPro" id="IPR057714">
    <property type="entry name" value="PH_NISCH_C"/>
</dbReference>
<keyword evidence="6" id="KW-1185">Reference proteome</keyword>
<proteinExistence type="predicted"/>
<comment type="caution">
    <text evidence="5">The sequence shown here is derived from an EMBL/GenBank/DDBJ whole genome shotgun (WGS) entry which is preliminary data.</text>
</comment>
<feature type="compositionally biased region" description="Low complexity" evidence="3">
    <location>
        <begin position="601"/>
        <end position="617"/>
    </location>
</feature>
<dbReference type="InterPro" id="IPR001683">
    <property type="entry name" value="PX_dom"/>
</dbReference>
<feature type="compositionally biased region" description="Basic and acidic residues" evidence="3">
    <location>
        <begin position="812"/>
        <end position="822"/>
    </location>
</feature>
<dbReference type="InterPro" id="IPR032675">
    <property type="entry name" value="LRR_dom_sf"/>
</dbReference>
<evidence type="ECO:0000259" key="4">
    <source>
        <dbReference type="PROSITE" id="PS50195"/>
    </source>
</evidence>
<dbReference type="SUPFAM" id="SSF52075">
    <property type="entry name" value="Outer arm dynein light chain 1"/>
    <property type="match status" value="1"/>
</dbReference>
<evidence type="ECO:0000313" key="6">
    <source>
        <dbReference type="Proteomes" id="UP001148018"/>
    </source>
</evidence>
<dbReference type="OrthoDB" id="430293at2759"/>
<dbReference type="GO" id="GO:0035091">
    <property type="term" value="F:phosphatidylinositol binding"/>
    <property type="evidence" value="ECO:0007669"/>
    <property type="project" value="InterPro"/>
</dbReference>
<dbReference type="InterPro" id="IPR036871">
    <property type="entry name" value="PX_dom_sf"/>
</dbReference>
<gene>
    <name evidence="5" type="ORF">NHX12_031138</name>
</gene>
<dbReference type="SMART" id="SM00365">
    <property type="entry name" value="LRR_SD22"/>
    <property type="match status" value="4"/>
</dbReference>
<feature type="region of interest" description="Disordered" evidence="3">
    <location>
        <begin position="709"/>
        <end position="736"/>
    </location>
</feature>
<feature type="compositionally biased region" description="Low complexity" evidence="3">
    <location>
        <begin position="726"/>
        <end position="735"/>
    </location>
</feature>
<feature type="region of interest" description="Disordered" evidence="3">
    <location>
        <begin position="640"/>
        <end position="660"/>
    </location>
</feature>
<feature type="compositionally biased region" description="Low complexity" evidence="3">
    <location>
        <begin position="579"/>
        <end position="593"/>
    </location>
</feature>
<evidence type="ECO:0000256" key="3">
    <source>
        <dbReference type="SAM" id="MobiDB-lite"/>
    </source>
</evidence>
<dbReference type="Gene3D" id="3.80.10.10">
    <property type="entry name" value="Ribonuclease Inhibitor"/>
    <property type="match status" value="1"/>
</dbReference>
<feature type="compositionally biased region" description="Low complexity" evidence="3">
    <location>
        <begin position="643"/>
        <end position="660"/>
    </location>
</feature>
<feature type="compositionally biased region" description="Low complexity" evidence="3">
    <location>
        <begin position="547"/>
        <end position="571"/>
    </location>
</feature>
<accession>A0A9Q0EAW5</accession>
<dbReference type="FunFam" id="3.30.1520.10:FF:000020">
    <property type="entry name" value="nischarin isoform X1"/>
    <property type="match status" value="1"/>
</dbReference>
<protein>
    <recommendedName>
        <fullName evidence="4">PX domain-containing protein</fullName>
    </recommendedName>
</protein>
<evidence type="ECO:0000256" key="1">
    <source>
        <dbReference type="ARBA" id="ARBA00022614"/>
    </source>
</evidence>
<dbReference type="InterPro" id="IPR001611">
    <property type="entry name" value="Leu-rich_rpt"/>
</dbReference>
<sequence>MEPSGGSEEGRRRTVSIVGSELVENYTVYVIQMSDGDHLWTVKHRYSDFYELHEKLSTDWLVDKQLLPPKRFLGKNSPGLVDRRRRSLEVYLQELLLLPSPTPLPLAAFLHFDLYERGGVAASLAEALFHRGEELLAEGQVFCLRPLQLHSVWEQLHRSAPCRPEVHTHLGHILDFTCRLRYLKIQGTQGPIGTSERVLLPADPGSSKPPQDPGDLQHPLQHLLHDGHFGSRGHHNTITEIDASVKLVPEVEFLDLSHNQLQSVDYLEHLYNLVHLDLSYNALQLLQSAHTRLGNIRTLNLAGNRLEQLSGLSKLYSLVNLDLSHNLLAQVQEVRCVAVLPCLERLSLSFNPLCCSPDYRTRTLALFWDRATETLPPLSSDPTSSLLRPYLLPPQTLPPTSSDPTSYLLRPYLLPPQTLPPILYLLPPQTLPPTLYLLPSTSYLLRPYLLPSTSSDPTSYLLRPYLLPPQTLPPILYLLPPQTLPPTLYLQPPQTLPPTLYLLPPQTLPPTLYLLPPQTLPPTLYLLPPQTLPPTLYLLPPTLYLQPPQTLPPTSSDPTSSDPTSYLLRPYLLPPQTLPPTSSDPTSNLLRPYLLPPQTLPPTSSDPTSHPLPPTLYLLPPQTLPSTSYLLKPYLLPPTSSDPTSYQPPQTLPPTLYLQPPQTLPSTNLLRPYLLRPYLLPSTSYLLKPYLLPSTSYLLKPYLLPPQTLPPTSSDPTSYPLPPTSSDPTSYDPTSYPLPPTFSDPTSYLLKPYLLPPTSSDPTSYTCPYLTSYTSYPLPPLLASYFKVCLDGTPTSQQEKDTVEVLKAIQKAKETKDKRVAEETSLSPLSAPPADSSSDSSSSSQKVNCSSQEVKSREEEVVWPRLLCPAGSALLLPQSNHTAPYCSPGVGATGPTSLLPQDTVSTPSHLLSPSSHLPCVSSHLHSLSSNKDFITQLSLLLASLLSQQEVQEQEMLTSEHGCVVLPPAGCPRSRDGYFEMGLGGESSCPLTPADQLPRAREHLGLFSLSADSPWTKHNADQEARLCVEEVMSSLQKEFLLPYEEVLFSCSLLPEPWLPVSPETPAPSTQNPQLLLRSLLSSWEQQEVHGGYPAHLLLPPSGSSPLLIDILDQEGEEQHLLLLHLLVPDGPCSSGSCGPPSSTPQTQDRLSFLGELSTRTASLEGLRTVALSRPASLQPDLQTLDHLDLHSSELQRLSEENQPPAHLLPSLSPGQVLLAGLPGAALQALFHSSIAQCDGEEYFRLIGARACQVVCCVSRDSYGTSCFLKELMSALSLDRTRPDPEPAEQDFYTQFTSTASGKMQNYELVHSSRVRFIYPSEDEMGDLTFIVQTSDLPEKSGHGPPDHDSTPFPWLLPRTLVLTSSHIFLLDEDYVSYPLPDFAKEPPCRERYQVREARRIRDVERVLLGYQTYPQALTLVLDELPGPDLLPHLHADHFGQGEEPSQGGGAQEVTWCIFVPAAESRERLVSLLARQWEALCSRELPLELTG</sequence>
<dbReference type="Pfam" id="PF00787">
    <property type="entry name" value="PX"/>
    <property type="match status" value="1"/>
</dbReference>
<organism evidence="5 6">
    <name type="scientific">Muraenolepis orangiensis</name>
    <name type="common">Patagonian moray cod</name>
    <dbReference type="NCBI Taxonomy" id="630683"/>
    <lineage>
        <taxon>Eukaryota</taxon>
        <taxon>Metazoa</taxon>
        <taxon>Chordata</taxon>
        <taxon>Craniata</taxon>
        <taxon>Vertebrata</taxon>
        <taxon>Euteleostomi</taxon>
        <taxon>Actinopterygii</taxon>
        <taxon>Neopterygii</taxon>
        <taxon>Teleostei</taxon>
        <taxon>Neoteleostei</taxon>
        <taxon>Acanthomorphata</taxon>
        <taxon>Zeiogadaria</taxon>
        <taxon>Gadariae</taxon>
        <taxon>Gadiformes</taxon>
        <taxon>Muraenolepidoidei</taxon>
        <taxon>Muraenolepididae</taxon>
        <taxon>Muraenolepis</taxon>
    </lineage>
</organism>
<evidence type="ECO:0000256" key="2">
    <source>
        <dbReference type="ARBA" id="ARBA00022737"/>
    </source>
</evidence>
<dbReference type="PANTHER" id="PTHR15454">
    <property type="entry name" value="NISCHARIN RELATED"/>
    <property type="match status" value="1"/>
</dbReference>
<dbReference type="PROSITE" id="PS51450">
    <property type="entry name" value="LRR"/>
    <property type="match status" value="2"/>
</dbReference>
<dbReference type="Proteomes" id="UP001148018">
    <property type="component" value="Unassembled WGS sequence"/>
</dbReference>
<feature type="region of interest" description="Disordered" evidence="3">
    <location>
        <begin position="547"/>
        <end position="617"/>
    </location>
</feature>
<dbReference type="GO" id="GO:0005737">
    <property type="term" value="C:cytoplasm"/>
    <property type="evidence" value="ECO:0007669"/>
    <property type="project" value="TreeGrafter"/>
</dbReference>
<keyword evidence="1" id="KW-0433">Leucine-rich repeat</keyword>
<feature type="compositionally biased region" description="Low complexity" evidence="3">
    <location>
        <begin position="825"/>
        <end position="844"/>
    </location>
</feature>